<comment type="caution">
    <text evidence="2">The sequence shown here is derived from an EMBL/GenBank/DDBJ whole genome shotgun (WGS) entry which is preliminary data.</text>
</comment>
<dbReference type="Proteomes" id="UP000655420">
    <property type="component" value="Unassembled WGS sequence"/>
</dbReference>
<dbReference type="EMBL" id="JAEHHL010000021">
    <property type="protein sequence ID" value="MBK0401322.1"/>
    <property type="molecule type" value="Genomic_DNA"/>
</dbReference>
<keyword evidence="3" id="KW-1185">Reference proteome</keyword>
<proteinExistence type="predicted"/>
<reference evidence="2" key="1">
    <citation type="submission" date="2020-12" db="EMBL/GenBank/DDBJ databases">
        <title>Bacterial taxonomy.</title>
        <authorList>
            <person name="Pan X."/>
        </authorList>
    </citation>
    <scope>NUCLEOTIDE SEQUENCE</scope>
    <source>
        <strain evidence="2">M0105</strain>
    </source>
</reference>
<evidence type="ECO:0000256" key="1">
    <source>
        <dbReference type="SAM" id="SignalP"/>
    </source>
</evidence>
<name>A0A8J7SID7_9RHOB</name>
<evidence type="ECO:0000313" key="2">
    <source>
        <dbReference type="EMBL" id="MBK0401322.1"/>
    </source>
</evidence>
<dbReference type="RefSeq" id="WP_200613784.1">
    <property type="nucleotide sequence ID" value="NZ_JAEHHL010000021.1"/>
</dbReference>
<organism evidence="2 3">
    <name type="scientific">Thermohalobaculum xanthum</name>
    <dbReference type="NCBI Taxonomy" id="2753746"/>
    <lineage>
        <taxon>Bacteria</taxon>
        <taxon>Pseudomonadati</taxon>
        <taxon>Pseudomonadota</taxon>
        <taxon>Alphaproteobacteria</taxon>
        <taxon>Rhodobacterales</taxon>
        <taxon>Paracoccaceae</taxon>
        <taxon>Thermohalobaculum</taxon>
    </lineage>
</organism>
<dbReference type="AlphaFoldDB" id="A0A8J7SID7"/>
<evidence type="ECO:0008006" key="4">
    <source>
        <dbReference type="Google" id="ProtNLM"/>
    </source>
</evidence>
<protein>
    <recommendedName>
        <fullName evidence="4">Lipoprotein</fullName>
    </recommendedName>
</protein>
<sequence>MIRAVGFAAVAAVAGLLGGCMSAPAPGGSEPVDARYSATGGSYNTGGSLIVMLRAREQDGRVAICGAKTRTRESAVSLPYGFSVEGAGVVQLAGVNIFQGVRRFPEYPLANDMTGVSAVCLVSERQWEPRFDGAVPVARFARMPFGLDDYGQVDTVFRGGPVPDVIARP</sequence>
<dbReference type="PROSITE" id="PS51257">
    <property type="entry name" value="PROKAR_LIPOPROTEIN"/>
    <property type="match status" value="1"/>
</dbReference>
<feature type="chain" id="PRO_5035193486" description="Lipoprotein" evidence="1">
    <location>
        <begin position="26"/>
        <end position="169"/>
    </location>
</feature>
<accession>A0A8J7SID7</accession>
<keyword evidence="1" id="KW-0732">Signal</keyword>
<gene>
    <name evidence="2" type="ORF">H0I76_19185</name>
</gene>
<feature type="signal peptide" evidence="1">
    <location>
        <begin position="1"/>
        <end position="25"/>
    </location>
</feature>
<evidence type="ECO:0000313" key="3">
    <source>
        <dbReference type="Proteomes" id="UP000655420"/>
    </source>
</evidence>